<evidence type="ECO:0000313" key="2">
    <source>
        <dbReference type="EMBL" id="CAF5175105.1"/>
    </source>
</evidence>
<dbReference type="PANTHER" id="PTHR46954:SF1">
    <property type="entry name" value="C2H2-TYPE DOMAIN-CONTAINING PROTEIN"/>
    <property type="match status" value="1"/>
</dbReference>
<dbReference type="PANTHER" id="PTHR46954">
    <property type="entry name" value="C2H2-TYPE DOMAIN-CONTAINING PROTEIN"/>
    <property type="match status" value="1"/>
</dbReference>
<feature type="non-terminal residue" evidence="2">
    <location>
        <position position="1"/>
    </location>
</feature>
<evidence type="ECO:0000256" key="1">
    <source>
        <dbReference type="SAM" id="MobiDB-lite"/>
    </source>
</evidence>
<protein>
    <submittedName>
        <fullName evidence="2">Uncharacterized protein</fullName>
    </submittedName>
</protein>
<feature type="region of interest" description="Disordered" evidence="1">
    <location>
        <begin position="1"/>
        <end position="23"/>
    </location>
</feature>
<organism evidence="2 3">
    <name type="scientific">Rotaria magnacalcarata</name>
    <dbReference type="NCBI Taxonomy" id="392030"/>
    <lineage>
        <taxon>Eukaryota</taxon>
        <taxon>Metazoa</taxon>
        <taxon>Spiralia</taxon>
        <taxon>Gnathifera</taxon>
        <taxon>Rotifera</taxon>
        <taxon>Eurotatoria</taxon>
        <taxon>Bdelloidea</taxon>
        <taxon>Philodinida</taxon>
        <taxon>Philodinidae</taxon>
        <taxon>Rotaria</taxon>
    </lineage>
</organism>
<proteinExistence type="predicted"/>
<feature type="non-terminal residue" evidence="2">
    <location>
        <position position="335"/>
    </location>
</feature>
<name>A0A8S3GZN4_9BILA</name>
<accession>A0A8S3GZN4</accession>
<dbReference type="AlphaFoldDB" id="A0A8S3GZN4"/>
<dbReference type="EMBL" id="CAJOBI010314875">
    <property type="protein sequence ID" value="CAF5175105.1"/>
    <property type="molecule type" value="Genomic_DNA"/>
</dbReference>
<reference evidence="2" key="1">
    <citation type="submission" date="2021-02" db="EMBL/GenBank/DDBJ databases">
        <authorList>
            <person name="Nowell W R."/>
        </authorList>
    </citation>
    <scope>NUCLEOTIDE SEQUENCE</scope>
</reference>
<comment type="caution">
    <text evidence="2">The sequence shown here is derived from an EMBL/GenBank/DDBJ whole genome shotgun (WGS) entry which is preliminary data.</text>
</comment>
<sequence>ASALSIESSTPSISSSTSNTQSTIPRECFKQQSVQNELNTVNEQITALTGLKSTGLWRSDNCKELNGSMKTRSKLKCAINRLKTNQAAQCRMRNNRRLRMTRLLDNHPEIAEEITSIIRHASGKPSLEESQCGLLVDADSRRRTDAIQSCLTLDSLKEQLNVRGYQLSRTSTYYRLLPKNSRTIDGQRHVHTVPVRIRRPENSLHKHHGDTKFAQSTIRDLKHIAYTLGNEVVFYLSQDDKCRIPLGIPAAHKQAPLIMNMKIQIKLPDHDFVIATKHKLIPSVYGACIINDERVSYSGPTFAAVRSGKHDHSSAIAHANDFDTLVQLPEFEKVA</sequence>
<gene>
    <name evidence="2" type="ORF">SMN809_LOCUS67186</name>
</gene>
<dbReference type="Proteomes" id="UP000676336">
    <property type="component" value="Unassembled WGS sequence"/>
</dbReference>
<evidence type="ECO:0000313" key="3">
    <source>
        <dbReference type="Proteomes" id="UP000676336"/>
    </source>
</evidence>